<dbReference type="SMART" id="SM00332">
    <property type="entry name" value="PP2Cc"/>
    <property type="match status" value="1"/>
</dbReference>
<dbReference type="Proteomes" id="UP000598271">
    <property type="component" value="Unassembled WGS sequence"/>
</dbReference>
<organism evidence="3 4">
    <name type="scientific">Persicitalea jodogahamensis</name>
    <dbReference type="NCBI Taxonomy" id="402147"/>
    <lineage>
        <taxon>Bacteria</taxon>
        <taxon>Pseudomonadati</taxon>
        <taxon>Bacteroidota</taxon>
        <taxon>Cytophagia</taxon>
        <taxon>Cytophagales</taxon>
        <taxon>Spirosomataceae</taxon>
        <taxon>Persicitalea</taxon>
    </lineage>
</organism>
<dbReference type="Pfam" id="PF13672">
    <property type="entry name" value="PP2C_2"/>
    <property type="match status" value="1"/>
</dbReference>
<comment type="caution">
    <text evidence="3">The sequence shown here is derived from an EMBL/GenBank/DDBJ whole genome shotgun (WGS) entry which is preliminary data.</text>
</comment>
<dbReference type="CDD" id="cd00143">
    <property type="entry name" value="PP2Cc"/>
    <property type="match status" value="1"/>
</dbReference>
<evidence type="ECO:0000256" key="1">
    <source>
        <dbReference type="SAM" id="MobiDB-lite"/>
    </source>
</evidence>
<dbReference type="Gene3D" id="3.60.40.10">
    <property type="entry name" value="PPM-type phosphatase domain"/>
    <property type="match status" value="1"/>
</dbReference>
<sequence>MTITLEKPITFSLVGQRANNEDFVLQVNEQSRLFIVCDGIGGWDRGEVASQLVGESVARYFQQHPQEDLREEYLAAALSSAYLALAGYLQHNPLVNKLGTTLALLYLHGRGATVVHVGDSRVYHLRAGQVLFQTQDHKYVRELVADGIITEAQALTHPRRNTLSRSVGAESGQPLPKMDKPDITHLTDIRAGDCFFLCTDGVLEQIDPRTLEVVFTQNISPAEKVDQILLRCQDKTRDNYSGCLVAVKSVEGAGSGQSHELFSRTLQNNILTQLRNME</sequence>
<dbReference type="SMART" id="SM00331">
    <property type="entry name" value="PP2C_SIG"/>
    <property type="match status" value="1"/>
</dbReference>
<keyword evidence="4" id="KW-1185">Reference proteome</keyword>
<dbReference type="InterPro" id="IPR036457">
    <property type="entry name" value="PPM-type-like_dom_sf"/>
</dbReference>
<dbReference type="RefSeq" id="WP_189565240.1">
    <property type="nucleotide sequence ID" value="NZ_BMXF01000002.1"/>
</dbReference>
<gene>
    <name evidence="3" type="ORF">GCM10007390_29620</name>
</gene>
<accession>A0A8J3D4G2</accession>
<dbReference type="InterPro" id="IPR001932">
    <property type="entry name" value="PPM-type_phosphatase-like_dom"/>
</dbReference>
<evidence type="ECO:0000313" key="3">
    <source>
        <dbReference type="EMBL" id="GHB73558.1"/>
    </source>
</evidence>
<dbReference type="GO" id="GO:0004722">
    <property type="term" value="F:protein serine/threonine phosphatase activity"/>
    <property type="evidence" value="ECO:0007669"/>
    <property type="project" value="InterPro"/>
</dbReference>
<dbReference type="EMBL" id="BMXF01000002">
    <property type="protein sequence ID" value="GHB73558.1"/>
    <property type="molecule type" value="Genomic_DNA"/>
</dbReference>
<dbReference type="InterPro" id="IPR015655">
    <property type="entry name" value="PP2C"/>
</dbReference>
<dbReference type="PANTHER" id="PTHR47992">
    <property type="entry name" value="PROTEIN PHOSPHATASE"/>
    <property type="match status" value="1"/>
</dbReference>
<reference evidence="3 4" key="1">
    <citation type="journal article" date="2014" name="Int. J. Syst. Evol. Microbiol.">
        <title>Complete genome sequence of Corynebacterium casei LMG S-19264T (=DSM 44701T), isolated from a smear-ripened cheese.</title>
        <authorList>
            <consortium name="US DOE Joint Genome Institute (JGI-PGF)"/>
            <person name="Walter F."/>
            <person name="Albersmeier A."/>
            <person name="Kalinowski J."/>
            <person name="Ruckert C."/>
        </authorList>
    </citation>
    <scope>NUCLEOTIDE SEQUENCE [LARGE SCALE GENOMIC DNA]</scope>
    <source>
        <strain evidence="3 4">KCTC 12866</strain>
    </source>
</reference>
<name>A0A8J3D4G2_9BACT</name>
<evidence type="ECO:0000313" key="4">
    <source>
        <dbReference type="Proteomes" id="UP000598271"/>
    </source>
</evidence>
<dbReference type="SUPFAM" id="SSF81606">
    <property type="entry name" value="PP2C-like"/>
    <property type="match status" value="1"/>
</dbReference>
<protein>
    <recommendedName>
        <fullName evidence="2">PPM-type phosphatase domain-containing protein</fullName>
    </recommendedName>
</protein>
<feature type="region of interest" description="Disordered" evidence="1">
    <location>
        <begin position="160"/>
        <end position="180"/>
    </location>
</feature>
<dbReference type="AlphaFoldDB" id="A0A8J3D4G2"/>
<feature type="domain" description="PPM-type phosphatase" evidence="2">
    <location>
        <begin position="2"/>
        <end position="247"/>
    </location>
</feature>
<evidence type="ECO:0000259" key="2">
    <source>
        <dbReference type="PROSITE" id="PS51746"/>
    </source>
</evidence>
<dbReference type="PROSITE" id="PS51746">
    <property type="entry name" value="PPM_2"/>
    <property type="match status" value="1"/>
</dbReference>
<proteinExistence type="predicted"/>